<accession>E3R0M9</accession>
<keyword evidence="2" id="KW-1185">Reference proteome</keyword>
<dbReference type="VEuPathDB" id="FungiDB:GLRG_11813"/>
<dbReference type="GeneID" id="24417176"/>
<dbReference type="HOGENOM" id="CLU_2454608_0_0_1"/>
<protein>
    <submittedName>
        <fullName evidence="1">Uncharacterized protein</fullName>
    </submittedName>
</protein>
<reference evidence="2" key="1">
    <citation type="journal article" date="2012" name="Nat. Genet.">
        <title>Lifestyle transitions in plant pathogenic Colletotrichum fungi deciphered by genome and transcriptome analyses.</title>
        <authorList>
            <person name="O'Connell R.J."/>
            <person name="Thon M.R."/>
            <person name="Hacquard S."/>
            <person name="Amyotte S.G."/>
            <person name="Kleemann J."/>
            <person name="Torres M.F."/>
            <person name="Damm U."/>
            <person name="Buiate E.A."/>
            <person name="Epstein L."/>
            <person name="Alkan N."/>
            <person name="Altmueller J."/>
            <person name="Alvarado-Balderrama L."/>
            <person name="Bauser C.A."/>
            <person name="Becker C."/>
            <person name="Birren B.W."/>
            <person name="Chen Z."/>
            <person name="Choi J."/>
            <person name="Crouch J.A."/>
            <person name="Duvick J.P."/>
            <person name="Farman M.A."/>
            <person name="Gan P."/>
            <person name="Heiman D."/>
            <person name="Henrissat B."/>
            <person name="Howard R.J."/>
            <person name="Kabbage M."/>
            <person name="Koch C."/>
            <person name="Kracher B."/>
            <person name="Kubo Y."/>
            <person name="Law A.D."/>
            <person name="Lebrun M.-H."/>
            <person name="Lee Y.-H."/>
            <person name="Miyara I."/>
            <person name="Moore N."/>
            <person name="Neumann U."/>
            <person name="Nordstroem K."/>
            <person name="Panaccione D.G."/>
            <person name="Panstruga R."/>
            <person name="Place M."/>
            <person name="Proctor R.H."/>
            <person name="Prusky D."/>
            <person name="Rech G."/>
            <person name="Reinhardt R."/>
            <person name="Rollins J.A."/>
            <person name="Rounsley S."/>
            <person name="Schardl C.L."/>
            <person name="Schwartz D.C."/>
            <person name="Shenoy N."/>
            <person name="Shirasu K."/>
            <person name="Sikhakolli U.R."/>
            <person name="Stueber K."/>
            <person name="Sukno S.A."/>
            <person name="Sweigard J.A."/>
            <person name="Takano Y."/>
            <person name="Takahara H."/>
            <person name="Trail F."/>
            <person name="van der Does H.C."/>
            <person name="Voll L.M."/>
            <person name="Will I."/>
            <person name="Young S."/>
            <person name="Zeng Q."/>
            <person name="Zhang J."/>
            <person name="Zhou S."/>
            <person name="Dickman M.B."/>
            <person name="Schulze-Lefert P."/>
            <person name="Ver Loren van Themaat E."/>
            <person name="Ma L.-J."/>
            <person name="Vaillancourt L.J."/>
        </authorList>
    </citation>
    <scope>NUCLEOTIDE SEQUENCE [LARGE SCALE GENOMIC DNA]</scope>
    <source>
        <strain evidence="2">M1.001 / M2 / FGSC 10212</strain>
    </source>
</reference>
<dbReference type="AlphaFoldDB" id="E3R0M9"/>
<gene>
    <name evidence="1" type="ORF">GLRG_11813</name>
</gene>
<dbReference type="RefSeq" id="XP_008100687.1">
    <property type="nucleotide sequence ID" value="XM_008102496.1"/>
</dbReference>
<evidence type="ECO:0000313" key="1">
    <source>
        <dbReference type="EMBL" id="EFQ36667.1"/>
    </source>
</evidence>
<proteinExistence type="predicted"/>
<dbReference type="EMBL" id="GG697460">
    <property type="protein sequence ID" value="EFQ36667.1"/>
    <property type="molecule type" value="Genomic_DNA"/>
</dbReference>
<sequence>MCYYMRFICLTKDTFTIMLCGQPDDACKMRYGILPTPMIESGKAGNGDIRYGISHPIARVVYGMHLDKNKGYTTNLIDCLMKNMDVVKS</sequence>
<dbReference type="Proteomes" id="UP000008782">
    <property type="component" value="Unassembled WGS sequence"/>
</dbReference>
<name>E3R0M9_COLGM</name>
<organism evidence="2">
    <name type="scientific">Colletotrichum graminicola (strain M1.001 / M2 / FGSC 10212)</name>
    <name type="common">Maize anthracnose fungus</name>
    <name type="synonym">Glomerella graminicola</name>
    <dbReference type="NCBI Taxonomy" id="645133"/>
    <lineage>
        <taxon>Eukaryota</taxon>
        <taxon>Fungi</taxon>
        <taxon>Dikarya</taxon>
        <taxon>Ascomycota</taxon>
        <taxon>Pezizomycotina</taxon>
        <taxon>Sordariomycetes</taxon>
        <taxon>Hypocreomycetidae</taxon>
        <taxon>Glomerellales</taxon>
        <taxon>Glomerellaceae</taxon>
        <taxon>Colletotrichum</taxon>
        <taxon>Colletotrichum graminicola species complex</taxon>
    </lineage>
</organism>
<evidence type="ECO:0000313" key="2">
    <source>
        <dbReference type="Proteomes" id="UP000008782"/>
    </source>
</evidence>